<evidence type="ECO:0000313" key="2">
    <source>
        <dbReference type="EMBL" id="MDQ0370849.1"/>
    </source>
</evidence>
<protein>
    <recommendedName>
        <fullName evidence="1">EVE domain-containing protein</fullName>
    </recommendedName>
</protein>
<evidence type="ECO:0000259" key="1">
    <source>
        <dbReference type="Pfam" id="PF01878"/>
    </source>
</evidence>
<dbReference type="AlphaFoldDB" id="A0AAE4B1N7"/>
<proteinExistence type="predicted"/>
<feature type="domain" description="EVE" evidence="1">
    <location>
        <begin position="2"/>
        <end position="120"/>
    </location>
</feature>
<comment type="caution">
    <text evidence="2">The sequence shown here is derived from an EMBL/GenBank/DDBJ whole genome shotgun (WGS) entry which is preliminary data.</text>
</comment>
<gene>
    <name evidence="2" type="ORF">J2S42_007518</name>
</gene>
<evidence type="ECO:0000313" key="3">
    <source>
        <dbReference type="Proteomes" id="UP001240236"/>
    </source>
</evidence>
<dbReference type="InterPro" id="IPR015947">
    <property type="entry name" value="PUA-like_sf"/>
</dbReference>
<accession>A0AAE4B1N7</accession>
<dbReference type="Pfam" id="PF01878">
    <property type="entry name" value="EVE"/>
    <property type="match status" value="1"/>
</dbReference>
<dbReference type="RefSeq" id="WP_307247144.1">
    <property type="nucleotide sequence ID" value="NZ_JAUSUZ010000001.1"/>
</dbReference>
<dbReference type="EMBL" id="JAUSUZ010000001">
    <property type="protein sequence ID" value="MDQ0370849.1"/>
    <property type="molecule type" value="Genomic_DNA"/>
</dbReference>
<keyword evidence="3" id="KW-1185">Reference proteome</keyword>
<organism evidence="2 3">
    <name type="scientific">Catenuloplanes indicus</name>
    <dbReference type="NCBI Taxonomy" id="137267"/>
    <lineage>
        <taxon>Bacteria</taxon>
        <taxon>Bacillati</taxon>
        <taxon>Actinomycetota</taxon>
        <taxon>Actinomycetes</taxon>
        <taxon>Micromonosporales</taxon>
        <taxon>Micromonosporaceae</taxon>
        <taxon>Catenuloplanes</taxon>
    </lineage>
</organism>
<reference evidence="2 3" key="1">
    <citation type="submission" date="2023-07" db="EMBL/GenBank/DDBJ databases">
        <title>Sequencing the genomes of 1000 actinobacteria strains.</title>
        <authorList>
            <person name="Klenk H.-P."/>
        </authorList>
    </citation>
    <scope>NUCLEOTIDE SEQUENCE [LARGE SCALE GENOMIC DNA]</scope>
    <source>
        <strain evidence="2 3">DSM 44709</strain>
    </source>
</reference>
<dbReference type="Proteomes" id="UP001240236">
    <property type="component" value="Unassembled WGS sequence"/>
</dbReference>
<sequence>MAHWLVQANVAAWRERADREVREWCVKRYRDRVTPGDDVVLWLTGGVGVVAVGRVTGVPYRWGDGSWHAPVEFSRRFFDAPVSRAELKGDPDFAGSAILRMPGAANPFPVTDREWQAIRKHDAART</sequence>
<name>A0AAE4B1N7_9ACTN</name>
<dbReference type="Gene3D" id="3.10.590.10">
    <property type="entry name" value="ph1033 like domains"/>
    <property type="match status" value="1"/>
</dbReference>
<dbReference type="SUPFAM" id="SSF88697">
    <property type="entry name" value="PUA domain-like"/>
    <property type="match status" value="1"/>
</dbReference>
<dbReference type="InterPro" id="IPR002740">
    <property type="entry name" value="EVE_domain"/>
</dbReference>